<organism evidence="1 2">
    <name type="scientific">Agromyces bracchium</name>
    <dbReference type="NCBI Taxonomy" id="88376"/>
    <lineage>
        <taxon>Bacteria</taxon>
        <taxon>Bacillati</taxon>
        <taxon>Actinomycetota</taxon>
        <taxon>Actinomycetes</taxon>
        <taxon>Micrococcales</taxon>
        <taxon>Microbacteriaceae</taxon>
        <taxon>Agromyces</taxon>
    </lineage>
</organism>
<reference evidence="1 2" key="1">
    <citation type="submission" date="2019-11" db="EMBL/GenBank/DDBJ databases">
        <title>Agromyces kandeliae sp. nov., isolated from mangrove soil.</title>
        <authorList>
            <person name="Wang R."/>
        </authorList>
    </citation>
    <scope>NUCLEOTIDE SEQUENCE [LARGE SCALE GENOMIC DNA]</scope>
    <source>
        <strain evidence="1 2">JCM 11433</strain>
    </source>
</reference>
<name>A0A6I3M6D8_9MICO</name>
<evidence type="ECO:0000313" key="1">
    <source>
        <dbReference type="EMBL" id="MTH68914.1"/>
    </source>
</evidence>
<evidence type="ECO:0000313" key="2">
    <source>
        <dbReference type="Proteomes" id="UP000433071"/>
    </source>
</evidence>
<dbReference type="AlphaFoldDB" id="A0A6I3M6D8"/>
<accession>A0A6I3M6D8</accession>
<protein>
    <submittedName>
        <fullName evidence="1">Uncharacterized protein</fullName>
    </submittedName>
</protein>
<proteinExistence type="predicted"/>
<dbReference type="EMBL" id="WMLB01000023">
    <property type="protein sequence ID" value="MTH68914.1"/>
    <property type="molecule type" value="Genomic_DNA"/>
</dbReference>
<dbReference type="RefSeq" id="WP_155051958.1">
    <property type="nucleotide sequence ID" value="NZ_BAAAIB010000002.1"/>
</dbReference>
<gene>
    <name evidence="1" type="ORF">GJ743_11075</name>
</gene>
<dbReference type="OrthoDB" id="5006830at2"/>
<dbReference type="Proteomes" id="UP000433071">
    <property type="component" value="Unassembled WGS sequence"/>
</dbReference>
<keyword evidence="2" id="KW-1185">Reference proteome</keyword>
<comment type="caution">
    <text evidence="1">The sequence shown here is derived from an EMBL/GenBank/DDBJ whole genome shotgun (WGS) entry which is preliminary data.</text>
</comment>
<sequence>MSEVRGVNWSEGRPGIGLTPEERAIEQHLELLDRVIGLEQQVTELKSANVLGPSETIAVERNLAAMRSSMTWRAGRLVTLPIRAAKVVKRRILG</sequence>